<comment type="caution">
    <text evidence="1">The sequence shown here is derived from an EMBL/GenBank/DDBJ whole genome shotgun (WGS) entry which is preliminary data.</text>
</comment>
<organism evidence="1 2">
    <name type="scientific">Trifolium pratense</name>
    <name type="common">Red clover</name>
    <dbReference type="NCBI Taxonomy" id="57577"/>
    <lineage>
        <taxon>Eukaryota</taxon>
        <taxon>Viridiplantae</taxon>
        <taxon>Streptophyta</taxon>
        <taxon>Embryophyta</taxon>
        <taxon>Tracheophyta</taxon>
        <taxon>Spermatophyta</taxon>
        <taxon>Magnoliopsida</taxon>
        <taxon>eudicotyledons</taxon>
        <taxon>Gunneridae</taxon>
        <taxon>Pentapetalae</taxon>
        <taxon>rosids</taxon>
        <taxon>fabids</taxon>
        <taxon>Fabales</taxon>
        <taxon>Fabaceae</taxon>
        <taxon>Papilionoideae</taxon>
        <taxon>50 kb inversion clade</taxon>
        <taxon>NPAAA clade</taxon>
        <taxon>Hologalegina</taxon>
        <taxon>IRL clade</taxon>
        <taxon>Trifolieae</taxon>
        <taxon>Trifolium</taxon>
    </lineage>
</organism>
<reference evidence="1" key="1">
    <citation type="submission" date="2023-10" db="EMBL/GenBank/DDBJ databases">
        <authorList>
            <person name="Rodriguez Cubillos JULIANA M."/>
            <person name="De Vega J."/>
        </authorList>
    </citation>
    <scope>NUCLEOTIDE SEQUENCE</scope>
</reference>
<keyword evidence="2" id="KW-1185">Reference proteome</keyword>
<name>A0ACB0L6R9_TRIPR</name>
<dbReference type="EMBL" id="CASHSV030000409">
    <property type="protein sequence ID" value="CAJ2665089.1"/>
    <property type="molecule type" value="Genomic_DNA"/>
</dbReference>
<evidence type="ECO:0000313" key="1">
    <source>
        <dbReference type="EMBL" id="CAJ2665089.1"/>
    </source>
</evidence>
<dbReference type="Proteomes" id="UP001177021">
    <property type="component" value="Unassembled WGS sequence"/>
</dbReference>
<evidence type="ECO:0000313" key="2">
    <source>
        <dbReference type="Proteomes" id="UP001177021"/>
    </source>
</evidence>
<accession>A0ACB0L6R9</accession>
<gene>
    <name evidence="1" type="ORF">MILVUS5_LOCUS30148</name>
</gene>
<proteinExistence type="predicted"/>
<protein>
    <submittedName>
        <fullName evidence="1">Uncharacterized protein</fullName>
    </submittedName>
</protein>
<sequence>MMSSDLETTSNKAISSAHNGVGISISKRDLPPADYLFKIDPYPSSMDKLGEKYESDVFQVGDYTWKLVLYPNGKSKRSSKDHVSLYLAIVNTENLSRGWEVNVNFKLFVLDQYNNNYLTIQDGDGAVRKFSEMKSEWGFEKLISLDELFDSSNGYFVEDTCVFGAEVFVIRHCDKWETLYLVNDPPQVSLTWKLDKFSFWTAEGTSKPFTVGEREWMLKVLPRGYDAEGFRGYLALILQLTDWKKFPSKKAVNASVKIKILDQLNNKNYEKTENFSFCASQTDQGDYKFIYLSDLKLEANGYIKDDVVILEVEIFKISII</sequence>